<accession>A0A540LS60</accession>
<evidence type="ECO:0000313" key="2">
    <source>
        <dbReference type="Proteomes" id="UP000315295"/>
    </source>
</evidence>
<keyword evidence="2" id="KW-1185">Reference proteome</keyword>
<sequence length="92" mass="9822">MQGCTVLVENLPEDHSDLKSILGEAGNTEETILDDLGAEAINALLAIPFTLASNWKWTVNMLEVKGIASRALIASAPRSCNIVPYVAVEAKV</sequence>
<protein>
    <submittedName>
        <fullName evidence="1">Uncharacterized protein</fullName>
    </submittedName>
</protein>
<organism evidence="1 2">
    <name type="scientific">Malus baccata</name>
    <name type="common">Siberian crab apple</name>
    <name type="synonym">Pyrus baccata</name>
    <dbReference type="NCBI Taxonomy" id="106549"/>
    <lineage>
        <taxon>Eukaryota</taxon>
        <taxon>Viridiplantae</taxon>
        <taxon>Streptophyta</taxon>
        <taxon>Embryophyta</taxon>
        <taxon>Tracheophyta</taxon>
        <taxon>Spermatophyta</taxon>
        <taxon>Magnoliopsida</taxon>
        <taxon>eudicotyledons</taxon>
        <taxon>Gunneridae</taxon>
        <taxon>Pentapetalae</taxon>
        <taxon>rosids</taxon>
        <taxon>fabids</taxon>
        <taxon>Rosales</taxon>
        <taxon>Rosaceae</taxon>
        <taxon>Amygdaloideae</taxon>
        <taxon>Maleae</taxon>
        <taxon>Malus</taxon>
    </lineage>
</organism>
<dbReference type="AlphaFoldDB" id="A0A540LS60"/>
<dbReference type="EMBL" id="VIEB01000489">
    <property type="protein sequence ID" value="TQD89159.1"/>
    <property type="molecule type" value="Genomic_DNA"/>
</dbReference>
<reference evidence="1 2" key="1">
    <citation type="journal article" date="2019" name="G3 (Bethesda)">
        <title>Sequencing of a Wild Apple (Malus baccata) Genome Unravels the Differences Between Cultivated and Wild Apple Species Regarding Disease Resistance and Cold Tolerance.</title>
        <authorList>
            <person name="Chen X."/>
        </authorList>
    </citation>
    <scope>NUCLEOTIDE SEQUENCE [LARGE SCALE GENOMIC DNA]</scope>
    <source>
        <strain evidence="2">cv. Shandingzi</strain>
        <tissue evidence="1">Leaves</tissue>
    </source>
</reference>
<gene>
    <name evidence="1" type="ORF">C1H46_025281</name>
</gene>
<dbReference type="Proteomes" id="UP000315295">
    <property type="component" value="Unassembled WGS sequence"/>
</dbReference>
<proteinExistence type="predicted"/>
<comment type="caution">
    <text evidence="1">The sequence shown here is derived from an EMBL/GenBank/DDBJ whole genome shotgun (WGS) entry which is preliminary data.</text>
</comment>
<name>A0A540LS60_MALBA</name>
<evidence type="ECO:0000313" key="1">
    <source>
        <dbReference type="EMBL" id="TQD89159.1"/>
    </source>
</evidence>